<organism evidence="7 8">
    <name type="scientific">Noviherbaspirillum suwonense</name>
    <dbReference type="NCBI Taxonomy" id="1224511"/>
    <lineage>
        <taxon>Bacteria</taxon>
        <taxon>Pseudomonadati</taxon>
        <taxon>Pseudomonadota</taxon>
        <taxon>Betaproteobacteria</taxon>
        <taxon>Burkholderiales</taxon>
        <taxon>Oxalobacteraceae</taxon>
        <taxon>Noviherbaspirillum</taxon>
    </lineage>
</organism>
<dbReference type="InterPro" id="IPR004960">
    <property type="entry name" value="LipA_acyltrans"/>
</dbReference>
<keyword evidence="5" id="KW-0472">Membrane</keyword>
<dbReference type="PANTHER" id="PTHR30606">
    <property type="entry name" value="LIPID A BIOSYNTHESIS LAUROYL ACYLTRANSFERASE"/>
    <property type="match status" value="1"/>
</dbReference>
<keyword evidence="6" id="KW-0012">Acyltransferase</keyword>
<name>A0ABY1Q216_9BURK</name>
<proteinExistence type="predicted"/>
<dbReference type="PANTHER" id="PTHR30606:SF9">
    <property type="entry name" value="LIPID A BIOSYNTHESIS LAUROYLTRANSFERASE"/>
    <property type="match status" value="1"/>
</dbReference>
<keyword evidence="3" id="KW-0997">Cell inner membrane</keyword>
<dbReference type="RefSeq" id="WP_283441471.1">
    <property type="nucleotide sequence ID" value="NZ_FXUL01000003.1"/>
</dbReference>
<evidence type="ECO:0000256" key="4">
    <source>
        <dbReference type="ARBA" id="ARBA00022679"/>
    </source>
</evidence>
<dbReference type="PIRSF" id="PIRSF026649">
    <property type="entry name" value="MsbB"/>
    <property type="match status" value="1"/>
</dbReference>
<evidence type="ECO:0000256" key="1">
    <source>
        <dbReference type="ARBA" id="ARBA00004533"/>
    </source>
</evidence>
<reference evidence="7 8" key="1">
    <citation type="submission" date="2017-05" db="EMBL/GenBank/DDBJ databases">
        <authorList>
            <person name="Varghese N."/>
            <person name="Submissions S."/>
        </authorList>
    </citation>
    <scope>NUCLEOTIDE SEQUENCE [LARGE SCALE GENOMIC DNA]</scope>
    <source>
        <strain evidence="7 8">DSM 26001</strain>
    </source>
</reference>
<comment type="caution">
    <text evidence="7">The sequence shown here is derived from an EMBL/GenBank/DDBJ whole genome shotgun (WGS) entry which is preliminary data.</text>
</comment>
<dbReference type="EMBL" id="FXUL01000003">
    <property type="protein sequence ID" value="SMP52867.1"/>
    <property type="molecule type" value="Genomic_DNA"/>
</dbReference>
<protein>
    <submittedName>
        <fullName evidence="7">KDO2-lipid IV(A) lauroyltransferase</fullName>
    </submittedName>
</protein>
<keyword evidence="8" id="KW-1185">Reference proteome</keyword>
<evidence type="ECO:0000313" key="8">
    <source>
        <dbReference type="Proteomes" id="UP001158049"/>
    </source>
</evidence>
<evidence type="ECO:0000256" key="6">
    <source>
        <dbReference type="ARBA" id="ARBA00023315"/>
    </source>
</evidence>
<keyword evidence="2" id="KW-1003">Cell membrane</keyword>
<sequence>MRLLLALMWLLHWLPLPLLGRLGTGVGSLLYLVMGPRRHITQTNLRLCMPELSERERNALARRHFQHYARSVLERGVLWWGSTARLRRLIQVEPGVPDVPGAKDVQDVQREPGVPLAQIGAGPTILLCPHFVCLDVAGVAVMLESSLCSIYTAQRDPVFDGALRRGRTRFRPIELVSRAAGIKPIIRAMRRGLPYFMLPDLDFGARDALFVPFFGVPAATLTAPARIAAATGAKVIPVVATFLPGYRGWKVRFFPAWDDYPGDDLAVSARRMNAFIEARVREAPGEYFWAHKRFKTRPPGVPDVYDASSDSTVPMATDPADGY</sequence>
<comment type="subcellular location">
    <subcellularLocation>
        <location evidence="1">Cell inner membrane</location>
    </subcellularLocation>
</comment>
<gene>
    <name evidence="7" type="ORF">SAMN06295970_103204</name>
</gene>
<accession>A0ABY1Q216</accession>
<evidence type="ECO:0000256" key="2">
    <source>
        <dbReference type="ARBA" id="ARBA00022475"/>
    </source>
</evidence>
<keyword evidence="4" id="KW-0808">Transferase</keyword>
<evidence type="ECO:0000256" key="5">
    <source>
        <dbReference type="ARBA" id="ARBA00023136"/>
    </source>
</evidence>
<dbReference type="Pfam" id="PF03279">
    <property type="entry name" value="Lip_A_acyltrans"/>
    <property type="match status" value="1"/>
</dbReference>
<dbReference type="Proteomes" id="UP001158049">
    <property type="component" value="Unassembled WGS sequence"/>
</dbReference>
<evidence type="ECO:0000256" key="3">
    <source>
        <dbReference type="ARBA" id="ARBA00022519"/>
    </source>
</evidence>
<dbReference type="CDD" id="cd07984">
    <property type="entry name" value="LPLAT_LABLAT-like"/>
    <property type="match status" value="1"/>
</dbReference>
<evidence type="ECO:0000313" key="7">
    <source>
        <dbReference type="EMBL" id="SMP52867.1"/>
    </source>
</evidence>